<dbReference type="PIRSF" id="PIRSF029202">
    <property type="entry name" value="UCP029202"/>
    <property type="match status" value="1"/>
</dbReference>
<dbReference type="SUPFAM" id="SSF56563">
    <property type="entry name" value="Major capsid protein gp5"/>
    <property type="match status" value="1"/>
</dbReference>
<reference evidence="2" key="1">
    <citation type="journal article" date="2019" name="Int. J. Syst. Evol. Microbiol.">
        <title>The Global Catalogue of Microorganisms (GCM) 10K type strain sequencing project: providing services to taxonomists for standard genome sequencing and annotation.</title>
        <authorList>
            <consortium name="The Broad Institute Genomics Platform"/>
            <consortium name="The Broad Institute Genome Sequencing Center for Infectious Disease"/>
            <person name="Wu L."/>
            <person name="Ma J."/>
        </authorList>
    </citation>
    <scope>NUCLEOTIDE SEQUENCE [LARGE SCALE GENOMIC DNA]</scope>
    <source>
        <strain evidence="2">CGMCC 1.15942</strain>
    </source>
</reference>
<accession>A0ABQ1PJW2</accession>
<dbReference type="Pfam" id="PF09950">
    <property type="entry name" value="Major_capside"/>
    <property type="match status" value="1"/>
</dbReference>
<organism evidence="1 2">
    <name type="scientific">Enterococcus wangshanyuanii</name>
    <dbReference type="NCBI Taxonomy" id="2005703"/>
    <lineage>
        <taxon>Bacteria</taxon>
        <taxon>Bacillati</taxon>
        <taxon>Bacillota</taxon>
        <taxon>Bacilli</taxon>
        <taxon>Lactobacillales</taxon>
        <taxon>Enterococcaceae</taxon>
        <taxon>Enterococcus</taxon>
    </lineage>
</organism>
<evidence type="ECO:0008006" key="3">
    <source>
        <dbReference type="Google" id="ProtNLM"/>
    </source>
</evidence>
<name>A0ABQ1PJW2_9ENTE</name>
<dbReference type="RefSeq" id="WP_088270659.1">
    <property type="nucleotide sequence ID" value="NZ_BMKI01000007.1"/>
</dbReference>
<evidence type="ECO:0000313" key="1">
    <source>
        <dbReference type="EMBL" id="GGC98086.1"/>
    </source>
</evidence>
<comment type="caution">
    <text evidence="1">The sequence shown here is derived from an EMBL/GenBank/DDBJ whole genome shotgun (WGS) entry which is preliminary data.</text>
</comment>
<dbReference type="Gene3D" id="3.30.2400.30">
    <property type="match status" value="1"/>
</dbReference>
<proteinExistence type="predicted"/>
<keyword evidence="2" id="KW-1185">Reference proteome</keyword>
<protein>
    <recommendedName>
        <fullName evidence="3">Major capsid protein</fullName>
    </recommendedName>
</protein>
<dbReference type="InterPro" id="IPR020049">
    <property type="entry name" value="Major_capsid-like"/>
</dbReference>
<evidence type="ECO:0000313" key="2">
    <source>
        <dbReference type="Proteomes" id="UP000630615"/>
    </source>
</evidence>
<dbReference type="Proteomes" id="UP000630615">
    <property type="component" value="Unassembled WGS sequence"/>
</dbReference>
<gene>
    <name evidence="1" type="ORF">GCM10011573_29520</name>
</gene>
<sequence length="292" mass="32818">MSNVTTTLEARDLEHIDKTIYQAPQEELVARSIFNIKSDVHPGAETYGYYVMTRSGVAKIIANGSDDIPLVDTDLTRHHQPIYSIADAVSYTVSEIRQAQMTGNSVDTTKVDVARRAISEKENNMIFVGDESVKLKGVVNADGIQVMNASKKFKDATSEEIVEMIREARAKITTIPGYRTAKLKLMVSPQQYELLNRRYSEFDPRTILQVIEGHKWFSSIDPVADLENQGTAKSDCLLIMDVTPLTCEILIPMDITRHQEEYASMKWKVPFEERCGGALIRTPYAIIRVDGI</sequence>
<dbReference type="EMBL" id="BMKI01000007">
    <property type="protein sequence ID" value="GGC98086.1"/>
    <property type="molecule type" value="Genomic_DNA"/>
</dbReference>